<evidence type="ECO:0000256" key="1">
    <source>
        <dbReference type="SAM" id="Phobius"/>
    </source>
</evidence>
<organism evidence="2 3">
    <name type="scientific">Gossypium arboreum</name>
    <name type="common">Tree cotton</name>
    <name type="synonym">Gossypium nanking</name>
    <dbReference type="NCBI Taxonomy" id="29729"/>
    <lineage>
        <taxon>Eukaryota</taxon>
        <taxon>Viridiplantae</taxon>
        <taxon>Streptophyta</taxon>
        <taxon>Embryophyta</taxon>
        <taxon>Tracheophyta</taxon>
        <taxon>Spermatophyta</taxon>
        <taxon>Magnoliopsida</taxon>
        <taxon>eudicotyledons</taxon>
        <taxon>Gunneridae</taxon>
        <taxon>Pentapetalae</taxon>
        <taxon>rosids</taxon>
        <taxon>malvids</taxon>
        <taxon>Malvales</taxon>
        <taxon>Malvaceae</taxon>
        <taxon>Malvoideae</taxon>
        <taxon>Gossypium</taxon>
    </lineage>
</organism>
<reference evidence="2 3" key="1">
    <citation type="submission" date="2023-03" db="EMBL/GenBank/DDBJ databases">
        <title>WGS of Gossypium arboreum.</title>
        <authorList>
            <person name="Yu D."/>
        </authorList>
    </citation>
    <scope>NUCLEOTIDE SEQUENCE [LARGE SCALE GENOMIC DNA]</scope>
    <source>
        <tissue evidence="2">Leaf</tissue>
    </source>
</reference>
<feature type="transmembrane region" description="Helical" evidence="1">
    <location>
        <begin position="39"/>
        <end position="61"/>
    </location>
</feature>
<dbReference type="Proteomes" id="UP001358586">
    <property type="component" value="Chromosome 7"/>
</dbReference>
<keyword evidence="1" id="KW-1133">Transmembrane helix</keyword>
<gene>
    <name evidence="2" type="ORF">PVK06_023783</name>
</gene>
<name>A0ABR0PC93_GOSAR</name>
<dbReference type="EMBL" id="JARKNE010000007">
    <property type="protein sequence ID" value="KAK5818837.1"/>
    <property type="molecule type" value="Genomic_DNA"/>
</dbReference>
<evidence type="ECO:0000313" key="2">
    <source>
        <dbReference type="EMBL" id="KAK5818837.1"/>
    </source>
</evidence>
<keyword evidence="1" id="KW-0812">Transmembrane</keyword>
<keyword evidence="1" id="KW-0472">Membrane</keyword>
<keyword evidence="3" id="KW-1185">Reference proteome</keyword>
<protein>
    <submittedName>
        <fullName evidence="2">Uncharacterized protein</fullName>
    </submittedName>
</protein>
<sequence length="110" mass="12645">MGKPLWAQDSRKISSEEGLRGRKIWRGKWASPRVSHRKAWSMVHLALLKGTVGFGICFLMVDVGGRYLAQFCNSLQWIRETPATASKFNVQQGRNIHYVSEPNKMIYNYT</sequence>
<comment type="caution">
    <text evidence="2">The sequence shown here is derived from an EMBL/GenBank/DDBJ whole genome shotgun (WGS) entry which is preliminary data.</text>
</comment>
<proteinExistence type="predicted"/>
<evidence type="ECO:0000313" key="3">
    <source>
        <dbReference type="Proteomes" id="UP001358586"/>
    </source>
</evidence>
<accession>A0ABR0PC93</accession>